<keyword evidence="1" id="KW-1133">Transmembrane helix</keyword>
<dbReference type="EMBL" id="REGN01006482">
    <property type="protein sequence ID" value="RNA09312.1"/>
    <property type="molecule type" value="Genomic_DNA"/>
</dbReference>
<evidence type="ECO:0000256" key="1">
    <source>
        <dbReference type="SAM" id="Phobius"/>
    </source>
</evidence>
<feature type="transmembrane region" description="Helical" evidence="1">
    <location>
        <begin position="76"/>
        <end position="98"/>
    </location>
</feature>
<dbReference type="AlphaFoldDB" id="A0A3M7QDN8"/>
<keyword evidence="1" id="KW-0472">Membrane</keyword>
<comment type="caution">
    <text evidence="2">The sequence shown here is derived from an EMBL/GenBank/DDBJ whole genome shotgun (WGS) entry which is preliminary data.</text>
</comment>
<organism evidence="2 3">
    <name type="scientific">Brachionus plicatilis</name>
    <name type="common">Marine rotifer</name>
    <name type="synonym">Brachionus muelleri</name>
    <dbReference type="NCBI Taxonomy" id="10195"/>
    <lineage>
        <taxon>Eukaryota</taxon>
        <taxon>Metazoa</taxon>
        <taxon>Spiralia</taxon>
        <taxon>Gnathifera</taxon>
        <taxon>Rotifera</taxon>
        <taxon>Eurotatoria</taxon>
        <taxon>Monogononta</taxon>
        <taxon>Pseudotrocha</taxon>
        <taxon>Ploima</taxon>
        <taxon>Brachionidae</taxon>
        <taxon>Brachionus</taxon>
    </lineage>
</organism>
<feature type="transmembrane region" description="Helical" evidence="1">
    <location>
        <begin position="21"/>
        <end position="40"/>
    </location>
</feature>
<gene>
    <name evidence="2" type="ORF">BpHYR1_009003</name>
</gene>
<proteinExistence type="predicted"/>
<reference evidence="2 3" key="1">
    <citation type="journal article" date="2018" name="Sci. Rep.">
        <title>Genomic signatures of local adaptation to the degree of environmental predictability in rotifers.</title>
        <authorList>
            <person name="Franch-Gras L."/>
            <person name="Hahn C."/>
            <person name="Garcia-Roger E.M."/>
            <person name="Carmona M.J."/>
            <person name="Serra M."/>
            <person name="Gomez A."/>
        </authorList>
    </citation>
    <scope>NUCLEOTIDE SEQUENCE [LARGE SCALE GENOMIC DNA]</scope>
    <source>
        <strain evidence="2">HYR1</strain>
    </source>
</reference>
<accession>A0A3M7QDN8</accession>
<name>A0A3M7QDN8_BRAPC</name>
<protein>
    <submittedName>
        <fullName evidence="2">Uncharacterized protein</fullName>
    </submittedName>
</protein>
<keyword evidence="3" id="KW-1185">Reference proteome</keyword>
<evidence type="ECO:0000313" key="3">
    <source>
        <dbReference type="Proteomes" id="UP000276133"/>
    </source>
</evidence>
<dbReference type="Proteomes" id="UP000276133">
    <property type="component" value="Unassembled WGS sequence"/>
</dbReference>
<evidence type="ECO:0000313" key="2">
    <source>
        <dbReference type="EMBL" id="RNA09312.1"/>
    </source>
</evidence>
<sequence length="103" mass="12144">MEIVMFKIIVRIFHKLGKCRTFIVIIIILLRLVKLISIRYCKLMVSIKIECFQQFTFCSKIKSKKNLLNPLQATKWIYRLWLVCASLVLLLMATYLYVNVCGP</sequence>
<keyword evidence="1" id="KW-0812">Transmembrane</keyword>